<dbReference type="NCBIfam" id="TIGR01549">
    <property type="entry name" value="HAD-SF-IA-v1"/>
    <property type="match status" value="1"/>
</dbReference>
<dbReference type="InterPro" id="IPR041492">
    <property type="entry name" value="HAD_2"/>
</dbReference>
<dbReference type="InterPro" id="IPR006439">
    <property type="entry name" value="HAD-SF_hydro_IA"/>
</dbReference>
<comment type="caution">
    <text evidence="1">The sequence shown here is derived from an EMBL/GenBank/DDBJ whole genome shotgun (WGS) entry which is preliminary data.</text>
</comment>
<dbReference type="HOGENOM" id="CLU_045011_19_3_9"/>
<name>A5KNW4_9FIRM</name>
<dbReference type="RefSeq" id="WP_004845912.1">
    <property type="nucleotide sequence ID" value="NZ_DS264345.1"/>
</dbReference>
<accession>A5KNW4</accession>
<evidence type="ECO:0000313" key="2">
    <source>
        <dbReference type="Proteomes" id="UP000003577"/>
    </source>
</evidence>
<dbReference type="SUPFAM" id="SSF56784">
    <property type="entry name" value="HAD-like"/>
    <property type="match status" value="1"/>
</dbReference>
<proteinExistence type="predicted"/>
<evidence type="ECO:0000313" key="1">
    <source>
        <dbReference type="EMBL" id="EDK23862.1"/>
    </source>
</evidence>
<dbReference type="InterPro" id="IPR036412">
    <property type="entry name" value="HAD-like_sf"/>
</dbReference>
<protein>
    <submittedName>
        <fullName evidence="1">HAD hydrolase, family IA, variant 1</fullName>
    </submittedName>
</protein>
<dbReference type="SFLD" id="SFLDS00003">
    <property type="entry name" value="Haloacid_Dehalogenase"/>
    <property type="match status" value="1"/>
</dbReference>
<organism evidence="1 2">
    <name type="scientific">[Ruminococcus] torques ATCC 27756</name>
    <dbReference type="NCBI Taxonomy" id="411460"/>
    <lineage>
        <taxon>Bacteria</taxon>
        <taxon>Bacillati</taxon>
        <taxon>Bacillota</taxon>
        <taxon>Clostridia</taxon>
        <taxon>Lachnospirales</taxon>
        <taxon>Lachnospiraceae</taxon>
        <taxon>Mediterraneibacter</taxon>
    </lineage>
</organism>
<dbReference type="SFLD" id="SFLDG01129">
    <property type="entry name" value="C1.5:_HAD__Beta-PGM__Phosphata"/>
    <property type="match status" value="1"/>
</dbReference>
<gene>
    <name evidence="1" type="ORF">RUMTOR_01940</name>
</gene>
<reference evidence="1 2" key="2">
    <citation type="submission" date="2007-04" db="EMBL/GenBank/DDBJ databases">
        <title>Draft genome sequence of Ruminococcus torques (ATCC 27756).</title>
        <authorList>
            <person name="Sudarsanam P."/>
            <person name="Ley R."/>
            <person name="Guruge J."/>
            <person name="Turnbaugh P.J."/>
            <person name="Mahowald M."/>
            <person name="Liep D."/>
            <person name="Gordon J."/>
        </authorList>
    </citation>
    <scope>NUCLEOTIDE SEQUENCE [LARGE SCALE GENOMIC DNA]</scope>
    <source>
        <strain evidence="1 2">ATCC 27756</strain>
    </source>
</reference>
<dbReference type="Gene3D" id="1.10.150.240">
    <property type="entry name" value="Putative phosphatase, domain 2"/>
    <property type="match status" value="1"/>
</dbReference>
<dbReference type="GO" id="GO:0008967">
    <property type="term" value="F:phosphoglycolate phosphatase activity"/>
    <property type="evidence" value="ECO:0007669"/>
    <property type="project" value="TreeGrafter"/>
</dbReference>
<dbReference type="PANTHER" id="PTHR43434">
    <property type="entry name" value="PHOSPHOGLYCOLATE PHOSPHATASE"/>
    <property type="match status" value="1"/>
</dbReference>
<dbReference type="GO" id="GO:0005829">
    <property type="term" value="C:cytosol"/>
    <property type="evidence" value="ECO:0007669"/>
    <property type="project" value="TreeGrafter"/>
</dbReference>
<dbReference type="Gene3D" id="3.40.50.1000">
    <property type="entry name" value="HAD superfamily/HAD-like"/>
    <property type="match status" value="1"/>
</dbReference>
<dbReference type="Proteomes" id="UP000003577">
    <property type="component" value="Unassembled WGS sequence"/>
</dbReference>
<dbReference type="AlphaFoldDB" id="A5KNW4"/>
<dbReference type="PaxDb" id="411460-RUMTOR_01940"/>
<keyword evidence="1" id="KW-0378">Hydrolase</keyword>
<dbReference type="Pfam" id="PF13419">
    <property type="entry name" value="HAD_2"/>
    <property type="match status" value="1"/>
</dbReference>
<dbReference type="InterPro" id="IPR023198">
    <property type="entry name" value="PGP-like_dom2"/>
</dbReference>
<dbReference type="PRINTS" id="PR00413">
    <property type="entry name" value="HADHALOGNASE"/>
</dbReference>
<sequence>MAKYRHIVFDVDGTLIDTRDCILYSLQEMLMTVKGERYEIEDLKFVLANTSVKNMHLLGVEEEKIPGAVEMWVANEEKNIDMIRIFDGIEELLEKLEKKGSTLGVVTSRTREELELVLDQLPIRKYFSICICADDTKEHKPSAQPLLKYMELSGARKEETVYIGDSASDMACALNAGVDCVHAVWGEPETEADATYRAGKPEQLEEIFYKNCLTEPAF</sequence>
<dbReference type="InterPro" id="IPR050155">
    <property type="entry name" value="HAD-like_hydrolase_sf"/>
</dbReference>
<reference evidence="1 2" key="1">
    <citation type="submission" date="2007-03" db="EMBL/GenBank/DDBJ databases">
        <authorList>
            <person name="Fulton L."/>
            <person name="Clifton S."/>
            <person name="Fulton B."/>
            <person name="Xu J."/>
            <person name="Minx P."/>
            <person name="Pepin K.H."/>
            <person name="Johnson M."/>
            <person name="Thiruvilangam P."/>
            <person name="Bhonagiri V."/>
            <person name="Nash W.E."/>
            <person name="Mardis E.R."/>
            <person name="Wilson R.K."/>
        </authorList>
    </citation>
    <scope>NUCLEOTIDE SEQUENCE [LARGE SCALE GENOMIC DNA]</scope>
    <source>
        <strain evidence="1 2">ATCC 27756</strain>
    </source>
</reference>
<dbReference type="GO" id="GO:0006281">
    <property type="term" value="P:DNA repair"/>
    <property type="evidence" value="ECO:0007669"/>
    <property type="project" value="TreeGrafter"/>
</dbReference>
<dbReference type="EMBL" id="AAVP02000010">
    <property type="protein sequence ID" value="EDK23862.1"/>
    <property type="molecule type" value="Genomic_DNA"/>
</dbReference>
<dbReference type="PANTHER" id="PTHR43434:SF26">
    <property type="entry name" value="PYROPHOSPHATASE PPAX"/>
    <property type="match status" value="1"/>
</dbReference>
<dbReference type="InterPro" id="IPR023214">
    <property type="entry name" value="HAD_sf"/>
</dbReference>